<dbReference type="KEGG" id="hdi:HDIA_0722"/>
<feature type="signal peptide" evidence="1">
    <location>
        <begin position="1"/>
        <end position="19"/>
    </location>
</feature>
<sequence>MGKLLFLSLAVAVSTAVNLMFPPDITSARFDLLSVDAATGESDILDYNLTFSDCLFEIARRAPSHLTCETVRN</sequence>
<keyword evidence="1" id="KW-0732">Signal</keyword>
<name>A0A2C9D218_9HYPH</name>
<keyword evidence="3" id="KW-1185">Reference proteome</keyword>
<reference evidence="3" key="1">
    <citation type="submission" date="2017-09" db="EMBL/GenBank/DDBJ databases">
        <title>Genome sequence of Nannocystis excedens DSM 71.</title>
        <authorList>
            <person name="Blom J."/>
        </authorList>
    </citation>
    <scope>NUCLEOTIDE SEQUENCE [LARGE SCALE GENOMIC DNA]</scope>
    <source>
        <strain evidence="3">type strain: E19</strain>
    </source>
</reference>
<evidence type="ECO:0000313" key="2">
    <source>
        <dbReference type="EMBL" id="SON54263.1"/>
    </source>
</evidence>
<gene>
    <name evidence="2" type="ORF">HDIA_0722</name>
</gene>
<accession>A0A2C9D218</accession>
<evidence type="ECO:0000313" key="3">
    <source>
        <dbReference type="Proteomes" id="UP000223606"/>
    </source>
</evidence>
<dbReference type="AlphaFoldDB" id="A0A2C9D218"/>
<protein>
    <submittedName>
        <fullName evidence="2">Uncharacterized protein</fullName>
    </submittedName>
</protein>
<dbReference type="EMBL" id="LT960614">
    <property type="protein sequence ID" value="SON54263.1"/>
    <property type="molecule type" value="Genomic_DNA"/>
</dbReference>
<evidence type="ECO:0000256" key="1">
    <source>
        <dbReference type="SAM" id="SignalP"/>
    </source>
</evidence>
<organism evidence="2 3">
    <name type="scientific">Hartmannibacter diazotrophicus</name>
    <dbReference type="NCBI Taxonomy" id="1482074"/>
    <lineage>
        <taxon>Bacteria</taxon>
        <taxon>Pseudomonadati</taxon>
        <taxon>Pseudomonadota</taxon>
        <taxon>Alphaproteobacteria</taxon>
        <taxon>Hyphomicrobiales</taxon>
        <taxon>Pleomorphomonadaceae</taxon>
        <taxon>Hartmannibacter</taxon>
    </lineage>
</organism>
<feature type="chain" id="PRO_5012090059" evidence="1">
    <location>
        <begin position="20"/>
        <end position="73"/>
    </location>
</feature>
<dbReference type="Proteomes" id="UP000223606">
    <property type="component" value="Chromosome 1"/>
</dbReference>
<proteinExistence type="predicted"/>
<dbReference type="RefSeq" id="WP_099554438.1">
    <property type="nucleotide sequence ID" value="NZ_LT960614.1"/>
</dbReference>